<comment type="similarity">
    <text evidence="5">Belongs to the peptidase C1 family.</text>
</comment>
<evidence type="ECO:0000256" key="2">
    <source>
        <dbReference type="ARBA" id="ARBA00022670"/>
    </source>
</evidence>
<keyword evidence="4 5" id="KW-0788">Thiol protease</keyword>
<dbReference type="InterPro" id="IPR004134">
    <property type="entry name" value="Peptidase_C1B"/>
</dbReference>
<evidence type="ECO:0000256" key="6">
    <source>
        <dbReference type="PIRSR" id="PIRSR005700-1"/>
    </source>
</evidence>
<organism evidence="7 8">
    <name type="scientific">Ligilactobacillus ruminis DSM 20403 = NBRC 102161</name>
    <dbReference type="NCBI Taxonomy" id="1423798"/>
    <lineage>
        <taxon>Bacteria</taxon>
        <taxon>Bacillati</taxon>
        <taxon>Bacillota</taxon>
        <taxon>Bacilli</taxon>
        <taxon>Lactobacillales</taxon>
        <taxon>Lactobacillaceae</taxon>
        <taxon>Ligilactobacillus</taxon>
    </lineage>
</organism>
<sequence length="438" mass="50609">MTKDLTKEDLENFQSAYEKTPCADVIARAVQENGVTAASKNFAAKANHDYVFSVEVETGKITNQKKSGRCWLFSTLNTLRQQVAKDLKVKDFEFSQNYDSFYDRLEKANMFYEKMIRLAERDDDDREYLFELEWGDEDGGQFANAATLINKYGLVPKSVMPETFVSENTSELNDVLNLKIKKDALEIRKMKKAGKTEEEMRAFKLEKMKEVYRMLVYAFGKPPVKFDFEYRDDDNQYHIDRNLTPKEFFDKYVHVDFSDYIDLTNAPDHEMYKHYSLSNQDYLFEGEHVTYVNVPIEELKAAVIAQLKGGKAVWFGCDVSKDMDRENGVLDTDLFKKGELFDIDLNLDKAGRLATRVGECSHAMAITGVDLVDDKPVKWKVENSWGEKNGNKGYFIMTDAWFDAYVYQAVVLKQFATDRQKEIAQTKPEPLKPWDSLG</sequence>
<dbReference type="InterPro" id="IPR000169">
    <property type="entry name" value="Pept_cys_AS"/>
</dbReference>
<dbReference type="PANTHER" id="PTHR10363">
    <property type="entry name" value="BLEOMYCIN HYDROLASE"/>
    <property type="match status" value="1"/>
</dbReference>
<feature type="active site" evidence="6">
    <location>
        <position position="362"/>
    </location>
</feature>
<feature type="active site" evidence="6">
    <location>
        <position position="383"/>
    </location>
</feature>
<gene>
    <name evidence="7" type="ORF">SAMN02910432_01840</name>
</gene>
<accession>A0A1I2T0B5</accession>
<dbReference type="GO" id="GO:0005737">
    <property type="term" value="C:cytoplasm"/>
    <property type="evidence" value="ECO:0007669"/>
    <property type="project" value="UniProtKB-SubCell"/>
</dbReference>
<evidence type="ECO:0000313" key="7">
    <source>
        <dbReference type="EMBL" id="SFG55876.1"/>
    </source>
</evidence>
<dbReference type="GO" id="GO:0070005">
    <property type="term" value="F:cysteine-type aminopeptidase activity"/>
    <property type="evidence" value="ECO:0007669"/>
    <property type="project" value="InterPro"/>
</dbReference>
<keyword evidence="5" id="KW-0031">Aminopeptidase</keyword>
<dbReference type="SUPFAM" id="SSF54001">
    <property type="entry name" value="Cysteine proteinases"/>
    <property type="match status" value="1"/>
</dbReference>
<keyword evidence="2 5" id="KW-0645">Protease</keyword>
<dbReference type="Proteomes" id="UP000182635">
    <property type="component" value="Unassembled WGS sequence"/>
</dbReference>
<dbReference type="PIRSF" id="PIRSF005700">
    <property type="entry name" value="PepC"/>
    <property type="match status" value="1"/>
</dbReference>
<dbReference type="Gene3D" id="3.90.70.10">
    <property type="entry name" value="Cysteine proteinases"/>
    <property type="match status" value="1"/>
</dbReference>
<evidence type="ECO:0000256" key="4">
    <source>
        <dbReference type="ARBA" id="ARBA00022807"/>
    </source>
</evidence>
<dbReference type="GO" id="GO:0009636">
    <property type="term" value="P:response to toxic substance"/>
    <property type="evidence" value="ECO:0007669"/>
    <property type="project" value="TreeGrafter"/>
</dbReference>
<dbReference type="GO" id="GO:0006508">
    <property type="term" value="P:proteolysis"/>
    <property type="evidence" value="ECO:0007669"/>
    <property type="project" value="UniProtKB-KW"/>
</dbReference>
<evidence type="ECO:0000256" key="3">
    <source>
        <dbReference type="ARBA" id="ARBA00022801"/>
    </source>
</evidence>
<protein>
    <recommendedName>
        <fullName evidence="5">Aminopeptidase</fullName>
    </recommendedName>
</protein>
<keyword evidence="3 5" id="KW-0378">Hydrolase</keyword>
<dbReference type="InterPro" id="IPR038765">
    <property type="entry name" value="Papain-like_cys_pep_sf"/>
</dbReference>
<dbReference type="AlphaFoldDB" id="A0A1I2T0B5"/>
<evidence type="ECO:0000313" key="8">
    <source>
        <dbReference type="Proteomes" id="UP000182635"/>
    </source>
</evidence>
<name>A0A1I2T0B5_9LACO</name>
<dbReference type="GO" id="GO:0043418">
    <property type="term" value="P:homocysteine catabolic process"/>
    <property type="evidence" value="ECO:0007669"/>
    <property type="project" value="TreeGrafter"/>
</dbReference>
<reference evidence="8" key="1">
    <citation type="submission" date="2016-10" db="EMBL/GenBank/DDBJ databases">
        <authorList>
            <person name="Varghese N."/>
            <person name="Submissions S."/>
        </authorList>
    </citation>
    <scope>NUCLEOTIDE SEQUENCE [LARGE SCALE GENOMIC DNA]</scope>
    <source>
        <strain evidence="8">DSM 20403</strain>
    </source>
</reference>
<dbReference type="PANTHER" id="PTHR10363:SF2">
    <property type="entry name" value="BLEOMYCIN HYDROLASE"/>
    <property type="match status" value="1"/>
</dbReference>
<comment type="subcellular location">
    <subcellularLocation>
        <location evidence="1">Cytoplasm</location>
    </subcellularLocation>
</comment>
<dbReference type="OrthoDB" id="1111399at2"/>
<dbReference type="CDD" id="cd00585">
    <property type="entry name" value="Peptidase_C1B"/>
    <property type="match status" value="1"/>
</dbReference>
<evidence type="ECO:0000256" key="1">
    <source>
        <dbReference type="ARBA" id="ARBA00004496"/>
    </source>
</evidence>
<dbReference type="EMBL" id="FOPI01000038">
    <property type="protein sequence ID" value="SFG55876.1"/>
    <property type="molecule type" value="Genomic_DNA"/>
</dbReference>
<proteinExistence type="inferred from homology"/>
<dbReference type="PROSITE" id="PS00139">
    <property type="entry name" value="THIOL_PROTEASE_CYS"/>
    <property type="match status" value="1"/>
</dbReference>
<evidence type="ECO:0000256" key="5">
    <source>
        <dbReference type="PIRNR" id="PIRNR005700"/>
    </source>
</evidence>
<dbReference type="RefSeq" id="WP_046922392.1">
    <property type="nucleotide sequence ID" value="NZ_AYYL01000038.1"/>
</dbReference>
<feature type="active site" evidence="6">
    <location>
        <position position="70"/>
    </location>
</feature>
<dbReference type="Pfam" id="PF03051">
    <property type="entry name" value="Peptidase_C1_2"/>
    <property type="match status" value="1"/>
</dbReference>